<dbReference type="InterPro" id="IPR013783">
    <property type="entry name" value="Ig-like_fold"/>
</dbReference>
<dbReference type="EMBL" id="CP118246">
    <property type="protein sequence ID" value="WDR03485.1"/>
    <property type="molecule type" value="Genomic_DNA"/>
</dbReference>
<feature type="domain" description="DUF5060" evidence="3">
    <location>
        <begin position="12"/>
        <end position="77"/>
    </location>
</feature>
<keyword evidence="5" id="KW-1185">Reference proteome</keyword>
<organism evidence="4 5">
    <name type="scientific">Devosia algicola</name>
    <dbReference type="NCBI Taxonomy" id="3026418"/>
    <lineage>
        <taxon>Bacteria</taxon>
        <taxon>Pseudomonadati</taxon>
        <taxon>Pseudomonadota</taxon>
        <taxon>Alphaproteobacteria</taxon>
        <taxon>Hyphomicrobiales</taxon>
        <taxon>Devosiaceae</taxon>
        <taxon>Devosia</taxon>
    </lineage>
</organism>
<dbReference type="InterPro" id="IPR024749">
    <property type="entry name" value="Collagen-bd_put"/>
</dbReference>
<reference evidence="4 5" key="1">
    <citation type="submission" date="2023-02" db="EMBL/GenBank/DDBJ databases">
        <title>Devosia algicola sp. nov., isolated from the phycosphere of marine algae.</title>
        <authorList>
            <person name="Kim J.M."/>
            <person name="Lee J.K."/>
            <person name="Choi B.J."/>
            <person name="Bayburt H."/>
            <person name="Jeon C.O."/>
        </authorList>
    </citation>
    <scope>NUCLEOTIDE SEQUENCE [LARGE SCALE GENOMIC DNA]</scope>
    <source>
        <strain evidence="4 5">G20-9</strain>
    </source>
</reference>
<gene>
    <name evidence="4" type="ORF">PSQ19_05130</name>
</gene>
<evidence type="ECO:0000259" key="1">
    <source>
        <dbReference type="Pfam" id="PF12904"/>
    </source>
</evidence>
<dbReference type="Gene3D" id="3.20.20.80">
    <property type="entry name" value="Glycosidases"/>
    <property type="match status" value="1"/>
</dbReference>
<dbReference type="Gene3D" id="2.60.40.10">
    <property type="entry name" value="Immunoglobulins"/>
    <property type="match status" value="1"/>
</dbReference>
<dbReference type="InterPro" id="IPR025277">
    <property type="entry name" value="Apiosidase-like_cat_dom"/>
</dbReference>
<dbReference type="Pfam" id="PF12904">
    <property type="entry name" value="Collagen_bind_2"/>
    <property type="match status" value="1"/>
</dbReference>
<evidence type="ECO:0000259" key="3">
    <source>
        <dbReference type="Pfam" id="PF16586"/>
    </source>
</evidence>
<feature type="domain" description="Apiosidase-like catalytic" evidence="2">
    <location>
        <begin position="118"/>
        <end position="480"/>
    </location>
</feature>
<dbReference type="Pfam" id="PF13204">
    <property type="entry name" value="Apiosidase"/>
    <property type="match status" value="1"/>
</dbReference>
<name>A0ABY7YQ91_9HYPH</name>
<evidence type="ECO:0000259" key="2">
    <source>
        <dbReference type="Pfam" id="PF13204"/>
    </source>
</evidence>
<feature type="domain" description="Putative collagen-binding" evidence="1">
    <location>
        <begin position="518"/>
        <end position="592"/>
    </location>
</feature>
<dbReference type="PANTHER" id="PTHR37836:SF2">
    <property type="entry name" value="DUF4038 DOMAIN-CONTAINING PROTEIN"/>
    <property type="match status" value="1"/>
</dbReference>
<dbReference type="PANTHER" id="PTHR37836">
    <property type="entry name" value="LMO1036 PROTEIN"/>
    <property type="match status" value="1"/>
</dbReference>
<evidence type="ECO:0000313" key="4">
    <source>
        <dbReference type="EMBL" id="WDR03485.1"/>
    </source>
</evidence>
<dbReference type="Proteomes" id="UP001220530">
    <property type="component" value="Chromosome"/>
</dbReference>
<dbReference type="Pfam" id="PF16586">
    <property type="entry name" value="DUF5060"/>
    <property type="match status" value="1"/>
</dbReference>
<proteinExistence type="predicted"/>
<dbReference type="InterPro" id="IPR032260">
    <property type="entry name" value="DUF5060"/>
</dbReference>
<dbReference type="RefSeq" id="WP_282219879.1">
    <property type="nucleotide sequence ID" value="NZ_CP118246.1"/>
</dbReference>
<evidence type="ECO:0000313" key="5">
    <source>
        <dbReference type="Proteomes" id="UP001220530"/>
    </source>
</evidence>
<sequence>MPLVYSPDNTPEVRTWQPFELGFKSERTYENAYIEEEFWIDLKGPNFSKRVYGFWNGKQDFVVRLTAPSAGAWTWRSGAKSNDTGLANKSGSFEAVAWSEAELAENPNRRGIVRAGKNPHSLEYADGTPFFLVGDTWWSVPTFRFPLPDGTSGDELGPQSTIVDYVQFRKDQGFNSVALITAMPCWDNDGHANNLFDEDGACVRNAWALPSGSAMPMHNEGGRPFEFPGKVPGFEDVVPDYDRVNPQFFKILDQKMDILFDMGFVPFVEVARRDTGPMWQKHHDWPESYARFVQYIFARYQAHNTILSPIHFDFYEKTIPSRDYNEPCNLVVDRWGKPPFGTLLSANPGPSTLVNFGGPEECRWLDMHQIGNSREHYAYWYLTEQFNAEPKLPALNGEPYYSGLDALGVSYPYGKPGNTPEDDMYVRSGMYGSLLSGGFAGYIYGCEGVWQSSVEPDSKVKMWDAFKWSSAQTVKHLRSFAMVRGNDFCNLIPNAEHLVPNRNGEPMGYEGWSYAAGNAEKSWFLVYFEANCADHIVMRGLKRQHAKYKATWFDPRTGEWRKESVELQVPASALLELPERPDNTLDWGLMLELIV</sequence>
<accession>A0ABY7YQ91</accession>
<protein>
    <submittedName>
        <fullName evidence="4">DUF5060 domain-containing protein</fullName>
    </submittedName>
</protein>